<accession>A0A3M0G7I2</accession>
<keyword evidence="3" id="KW-1185">Reference proteome</keyword>
<dbReference type="SMART" id="SM00327">
    <property type="entry name" value="VWA"/>
    <property type="match status" value="1"/>
</dbReference>
<dbReference type="EMBL" id="REFV01000004">
    <property type="protein sequence ID" value="RMB60874.1"/>
    <property type="molecule type" value="Genomic_DNA"/>
</dbReference>
<evidence type="ECO:0000259" key="1">
    <source>
        <dbReference type="PROSITE" id="PS50234"/>
    </source>
</evidence>
<dbReference type="PROSITE" id="PS51257">
    <property type="entry name" value="PROKAR_LIPOPROTEIN"/>
    <property type="match status" value="1"/>
</dbReference>
<feature type="domain" description="VWFA" evidence="1">
    <location>
        <begin position="114"/>
        <end position="300"/>
    </location>
</feature>
<evidence type="ECO:0000313" key="3">
    <source>
        <dbReference type="Proteomes" id="UP000281985"/>
    </source>
</evidence>
<dbReference type="PROSITE" id="PS50234">
    <property type="entry name" value="VWFA"/>
    <property type="match status" value="1"/>
</dbReference>
<name>A0A3M0G7I2_9FLAO</name>
<evidence type="ECO:0000313" key="2">
    <source>
        <dbReference type="EMBL" id="RMB60874.1"/>
    </source>
</evidence>
<dbReference type="RefSeq" id="WP_121916609.1">
    <property type="nucleotide sequence ID" value="NZ_REFV01000004.1"/>
</dbReference>
<dbReference type="OrthoDB" id="926325at2"/>
<protein>
    <submittedName>
        <fullName evidence="2">VWA domain-containing protein</fullName>
    </submittedName>
</protein>
<dbReference type="CDD" id="cd00198">
    <property type="entry name" value="vWFA"/>
    <property type="match status" value="1"/>
</dbReference>
<dbReference type="SUPFAM" id="SSF53300">
    <property type="entry name" value="vWA-like"/>
    <property type="match status" value="1"/>
</dbReference>
<comment type="caution">
    <text evidence="2">The sequence shown here is derived from an EMBL/GenBank/DDBJ whole genome shotgun (WGS) entry which is preliminary data.</text>
</comment>
<dbReference type="Pfam" id="PF00092">
    <property type="entry name" value="VWA"/>
    <property type="match status" value="1"/>
</dbReference>
<dbReference type="InterPro" id="IPR002035">
    <property type="entry name" value="VWF_A"/>
</dbReference>
<dbReference type="AlphaFoldDB" id="A0A3M0G7I2"/>
<proteinExistence type="predicted"/>
<sequence>MKYKMFTAAIMAAFLTLGCSTRDDDGLESSNVDDCLNFGSSELRLTIQESFTTLPSKVSVFFKVTDNDGNGVSNLLGSNFRVFEKGRNDDCPNEISSAESSGDISPNAQIFKNNAFLVLDLSNSVLSTSLTELKQASISFVNNVVPQTQTDSFRMAIYWFDGENELHLLQPLTSDITTLEAAINGITTDISNDPSTDLYGAVIKATAVADDVIDTFEQQEIFAAASVVIFTDGTDQAARFTKAQALQSVRNADADISIFTIGLGSEIDQQTLSQIGKTGSVVAENSAQLEQVFNTISENVSGEANSFYLFEYCSPKRDGSGTNELTIQAFDGDRQGSVETSFNAEGFTSGCTN</sequence>
<dbReference type="Proteomes" id="UP000281985">
    <property type="component" value="Unassembled WGS sequence"/>
</dbReference>
<gene>
    <name evidence="2" type="ORF">EAX61_05160</name>
</gene>
<dbReference type="InterPro" id="IPR036465">
    <property type="entry name" value="vWFA_dom_sf"/>
</dbReference>
<organism evidence="2 3">
    <name type="scientific">Dokdonia sinensis</name>
    <dbReference type="NCBI Taxonomy" id="2479847"/>
    <lineage>
        <taxon>Bacteria</taxon>
        <taxon>Pseudomonadati</taxon>
        <taxon>Bacteroidota</taxon>
        <taxon>Flavobacteriia</taxon>
        <taxon>Flavobacteriales</taxon>
        <taxon>Flavobacteriaceae</taxon>
        <taxon>Dokdonia</taxon>
    </lineage>
</organism>
<dbReference type="Gene3D" id="3.40.50.410">
    <property type="entry name" value="von Willebrand factor, type A domain"/>
    <property type="match status" value="1"/>
</dbReference>
<reference evidence="2 3" key="1">
    <citation type="submission" date="2018-10" db="EMBL/GenBank/DDBJ databases">
        <title>Dokdonia luteus sp. nov., isolated from sea water.</title>
        <authorList>
            <person name="Zhou L.Y."/>
            <person name="Du Z.J."/>
        </authorList>
    </citation>
    <scope>NUCLEOTIDE SEQUENCE [LARGE SCALE GENOMIC DNA]</scope>
    <source>
        <strain evidence="2 3">SH27</strain>
    </source>
</reference>